<organism evidence="3 4">
    <name type="scientific">Gigaspora margarita</name>
    <dbReference type="NCBI Taxonomy" id="4874"/>
    <lineage>
        <taxon>Eukaryota</taxon>
        <taxon>Fungi</taxon>
        <taxon>Fungi incertae sedis</taxon>
        <taxon>Mucoromycota</taxon>
        <taxon>Glomeromycotina</taxon>
        <taxon>Glomeromycetes</taxon>
        <taxon>Diversisporales</taxon>
        <taxon>Gigasporaceae</taxon>
        <taxon>Gigaspora</taxon>
    </lineage>
</organism>
<dbReference type="Proteomes" id="UP000789901">
    <property type="component" value="Unassembled WGS sequence"/>
</dbReference>
<dbReference type="EMBL" id="CAJVQB010000371">
    <property type="protein sequence ID" value="CAG8485029.1"/>
    <property type="molecule type" value="Genomic_DNA"/>
</dbReference>
<name>A0ABM8VZC5_GIGMA</name>
<evidence type="ECO:0000313" key="4">
    <source>
        <dbReference type="Proteomes" id="UP000789901"/>
    </source>
</evidence>
<feature type="domain" description="Ubiquitin carboxyl-terminal hydrolase 7 ICP0-binding" evidence="2">
    <location>
        <begin position="49"/>
        <end position="189"/>
    </location>
</feature>
<keyword evidence="4" id="KW-1185">Reference proteome</keyword>
<sequence>MTLWFDLANFDNQQYPLSEIPQFSVLKSEKYWAFKAMVARRFGFITEQIRFWVFIIRENMTVRPNKSISDDCHSMTMDEVHKQMAAGQNELKLFMEVTDKPIKNNEWFPGVYSSTYIIFIKFFNPDTQSLEGLGHLYVDSYVKVCTILPILCKKKAFPPHTPLKIYNETQNSIQEMKLNLSFRESKIQNAVIERNPTQTLIDMLQKTYMPNSPNLLYYEMLDDISIVKSEPETSSSEED</sequence>
<proteinExistence type="predicted"/>
<evidence type="ECO:0000259" key="2">
    <source>
        <dbReference type="Pfam" id="PF12436"/>
    </source>
</evidence>
<protein>
    <submittedName>
        <fullName evidence="3">28584_t:CDS:1</fullName>
    </submittedName>
</protein>
<comment type="caution">
    <text evidence="3">The sequence shown here is derived from an EMBL/GenBank/DDBJ whole genome shotgun (WGS) entry which is preliminary data.</text>
</comment>
<accession>A0ABM8VZC5</accession>
<gene>
    <name evidence="3" type="ORF">GMARGA_LOCUS1435</name>
</gene>
<dbReference type="InterPro" id="IPR024729">
    <property type="entry name" value="USP7_ICP0-binding_dom"/>
</dbReference>
<evidence type="ECO:0000313" key="3">
    <source>
        <dbReference type="EMBL" id="CAG8485029.1"/>
    </source>
</evidence>
<reference evidence="3 4" key="1">
    <citation type="submission" date="2021-06" db="EMBL/GenBank/DDBJ databases">
        <authorList>
            <person name="Kallberg Y."/>
            <person name="Tangrot J."/>
            <person name="Rosling A."/>
        </authorList>
    </citation>
    <scope>NUCLEOTIDE SEQUENCE [LARGE SCALE GENOMIC DNA]</scope>
    <source>
        <strain evidence="3 4">120-4 pot B 10/14</strain>
    </source>
</reference>
<keyword evidence="1" id="KW-0833">Ubl conjugation pathway</keyword>
<evidence type="ECO:0000256" key="1">
    <source>
        <dbReference type="ARBA" id="ARBA00022786"/>
    </source>
</evidence>
<dbReference type="Pfam" id="PF12436">
    <property type="entry name" value="USP7_ICP0_bdg"/>
    <property type="match status" value="1"/>
</dbReference>
<dbReference type="Gene3D" id="3.10.20.90">
    <property type="entry name" value="Phosphatidylinositol 3-kinase Catalytic Subunit, Chain A, domain 1"/>
    <property type="match status" value="1"/>
</dbReference>